<dbReference type="InterPro" id="IPR033749">
    <property type="entry name" value="Polyprenyl_synt_CS"/>
</dbReference>
<evidence type="ECO:0000256" key="7">
    <source>
        <dbReference type="RuleBase" id="RU004466"/>
    </source>
</evidence>
<evidence type="ECO:0000256" key="1">
    <source>
        <dbReference type="ARBA" id="ARBA00001946"/>
    </source>
</evidence>
<evidence type="ECO:0000313" key="9">
    <source>
        <dbReference type="Proteomes" id="UP000177382"/>
    </source>
</evidence>
<evidence type="ECO:0008006" key="10">
    <source>
        <dbReference type="Google" id="ProtNLM"/>
    </source>
</evidence>
<gene>
    <name evidence="8" type="ORF">A2V97_04285</name>
</gene>
<protein>
    <recommendedName>
        <fullName evidence="10">Polyprenyl synthetase</fullName>
    </recommendedName>
</protein>
<evidence type="ECO:0000256" key="4">
    <source>
        <dbReference type="ARBA" id="ARBA00022723"/>
    </source>
</evidence>
<dbReference type="GO" id="GO:0046872">
    <property type="term" value="F:metal ion binding"/>
    <property type="evidence" value="ECO:0007669"/>
    <property type="project" value="UniProtKB-KW"/>
</dbReference>
<comment type="cofactor">
    <cofactor evidence="1">
        <name>Mg(2+)</name>
        <dbReference type="ChEBI" id="CHEBI:18420"/>
    </cofactor>
</comment>
<sequence>MTANDYLKKYSKEADRFLNSFFLKKRRLAGRIDPDLVNILQVFQDYTKGGKKVRGALTVLGYQACGGKDIKAILPVSCGIELFHNFLLIHDDIIDRDKERRGKLTVHTHFAAKRGEHYGNSKAIIVGDVGAFLAYELILSSGFSKERTLRAVAKLNEFLLKTGYGQLLDIDYDFKKNISWDDILKVRTYKTAYYTITMPLSVGAILAGAKLEVLNNIEKYSIPVGLAFQLADDILGVFGSIEKTGKSNTSDISEGKKTFLYAKSLELANAEDKNFLQRWYGVKDANESRVRRIREIMGFCGAQEYSQNLAYDLVKKGKKYVAMITKVRKYQELLESLADYVVNREK</sequence>
<dbReference type="PANTHER" id="PTHR43281">
    <property type="entry name" value="FARNESYL DIPHOSPHATE SYNTHASE"/>
    <property type="match status" value="1"/>
</dbReference>
<dbReference type="AlphaFoldDB" id="A0A1F7XLT5"/>
<proteinExistence type="inferred from homology"/>
<dbReference type="GO" id="GO:0004659">
    <property type="term" value="F:prenyltransferase activity"/>
    <property type="evidence" value="ECO:0007669"/>
    <property type="project" value="InterPro"/>
</dbReference>
<reference evidence="8 9" key="1">
    <citation type="journal article" date="2016" name="Nat. Commun.">
        <title>Thousands of microbial genomes shed light on interconnected biogeochemical processes in an aquifer system.</title>
        <authorList>
            <person name="Anantharaman K."/>
            <person name="Brown C.T."/>
            <person name="Hug L.A."/>
            <person name="Sharon I."/>
            <person name="Castelle C.J."/>
            <person name="Probst A.J."/>
            <person name="Thomas B.C."/>
            <person name="Singh A."/>
            <person name="Wilkins M.J."/>
            <person name="Karaoz U."/>
            <person name="Brodie E.L."/>
            <person name="Williams K.H."/>
            <person name="Hubbard S.S."/>
            <person name="Banfield J.F."/>
        </authorList>
    </citation>
    <scope>NUCLEOTIDE SEQUENCE [LARGE SCALE GENOMIC DNA]</scope>
</reference>
<dbReference type="STRING" id="1802485.A2V97_04285"/>
<evidence type="ECO:0000256" key="6">
    <source>
        <dbReference type="ARBA" id="ARBA00023229"/>
    </source>
</evidence>
<dbReference type="SUPFAM" id="SSF48576">
    <property type="entry name" value="Terpenoid synthases"/>
    <property type="match status" value="1"/>
</dbReference>
<keyword evidence="6" id="KW-0414">Isoprene biosynthesis</keyword>
<dbReference type="InterPro" id="IPR000092">
    <property type="entry name" value="Polyprenyl_synt"/>
</dbReference>
<evidence type="ECO:0000256" key="5">
    <source>
        <dbReference type="ARBA" id="ARBA00022842"/>
    </source>
</evidence>
<accession>A0A1F7XLT5</accession>
<dbReference type="InterPro" id="IPR008949">
    <property type="entry name" value="Isoprenoid_synthase_dom_sf"/>
</dbReference>
<dbReference type="SFLD" id="SFLDG01017">
    <property type="entry name" value="Polyprenyl_Transferase_Like"/>
    <property type="match status" value="1"/>
</dbReference>
<organism evidence="8 9">
    <name type="scientific">Candidatus Woesebacteria bacterium RBG_16_42_24</name>
    <dbReference type="NCBI Taxonomy" id="1802485"/>
    <lineage>
        <taxon>Bacteria</taxon>
        <taxon>Candidatus Woeseibacteriota</taxon>
    </lineage>
</organism>
<dbReference type="SFLD" id="SFLDS00005">
    <property type="entry name" value="Isoprenoid_Synthase_Type_I"/>
    <property type="match status" value="1"/>
</dbReference>
<evidence type="ECO:0000313" key="8">
    <source>
        <dbReference type="EMBL" id="OGM15956.1"/>
    </source>
</evidence>
<dbReference type="Proteomes" id="UP000177382">
    <property type="component" value="Unassembled WGS sequence"/>
</dbReference>
<name>A0A1F7XLT5_9BACT</name>
<dbReference type="EMBL" id="MGFX01000001">
    <property type="protein sequence ID" value="OGM15956.1"/>
    <property type="molecule type" value="Genomic_DNA"/>
</dbReference>
<dbReference type="GO" id="GO:0008299">
    <property type="term" value="P:isoprenoid biosynthetic process"/>
    <property type="evidence" value="ECO:0007669"/>
    <property type="project" value="UniProtKB-KW"/>
</dbReference>
<keyword evidence="4" id="KW-0479">Metal-binding</keyword>
<dbReference type="PROSITE" id="PS00723">
    <property type="entry name" value="POLYPRENYL_SYNTHASE_1"/>
    <property type="match status" value="1"/>
</dbReference>
<keyword evidence="5" id="KW-0460">Magnesium</keyword>
<keyword evidence="3 7" id="KW-0808">Transferase</keyword>
<comment type="caution">
    <text evidence="8">The sequence shown here is derived from an EMBL/GenBank/DDBJ whole genome shotgun (WGS) entry which is preliminary data.</text>
</comment>
<dbReference type="PROSITE" id="PS00444">
    <property type="entry name" value="POLYPRENYL_SYNTHASE_2"/>
    <property type="match status" value="1"/>
</dbReference>
<evidence type="ECO:0000256" key="3">
    <source>
        <dbReference type="ARBA" id="ARBA00022679"/>
    </source>
</evidence>
<comment type="similarity">
    <text evidence="2 7">Belongs to the FPP/GGPP synthase family.</text>
</comment>
<dbReference type="CDD" id="cd00685">
    <property type="entry name" value="Trans_IPPS_HT"/>
    <property type="match status" value="1"/>
</dbReference>
<dbReference type="Gene3D" id="1.10.600.10">
    <property type="entry name" value="Farnesyl Diphosphate Synthase"/>
    <property type="match status" value="1"/>
</dbReference>
<dbReference type="Pfam" id="PF00348">
    <property type="entry name" value="polyprenyl_synt"/>
    <property type="match status" value="1"/>
</dbReference>
<dbReference type="PANTHER" id="PTHR43281:SF1">
    <property type="entry name" value="FARNESYL DIPHOSPHATE SYNTHASE"/>
    <property type="match status" value="1"/>
</dbReference>
<evidence type="ECO:0000256" key="2">
    <source>
        <dbReference type="ARBA" id="ARBA00006706"/>
    </source>
</evidence>